<evidence type="ECO:0000313" key="2">
    <source>
        <dbReference type="EMBL" id="QDL07018.1"/>
    </source>
</evidence>
<organism evidence="2 3">
    <name type="scientific">Brasilonema sennae CENA114</name>
    <dbReference type="NCBI Taxonomy" id="415709"/>
    <lineage>
        <taxon>Bacteria</taxon>
        <taxon>Bacillati</taxon>
        <taxon>Cyanobacteriota</taxon>
        <taxon>Cyanophyceae</taxon>
        <taxon>Nostocales</taxon>
        <taxon>Scytonemataceae</taxon>
        <taxon>Brasilonema</taxon>
        <taxon>Bromeliae group (in: Brasilonema)</taxon>
    </lineage>
</organism>
<accession>A0A856M8A1</accession>
<dbReference type="RefSeq" id="WP_169267609.1">
    <property type="nucleotide sequence ID" value="NZ_CAWOXK010000001.1"/>
</dbReference>
<feature type="transmembrane region" description="Helical" evidence="1">
    <location>
        <begin position="12"/>
        <end position="31"/>
    </location>
</feature>
<keyword evidence="1" id="KW-1133">Transmembrane helix</keyword>
<evidence type="ECO:0000256" key="1">
    <source>
        <dbReference type="SAM" id="Phobius"/>
    </source>
</evidence>
<protein>
    <submittedName>
        <fullName evidence="2">Uncharacterized protein</fullName>
    </submittedName>
</protein>
<keyword evidence="1" id="KW-0812">Transmembrane</keyword>
<dbReference type="EMBL" id="CP030118">
    <property type="protein sequence ID" value="QDL07018.1"/>
    <property type="molecule type" value="Genomic_DNA"/>
</dbReference>
<dbReference type="AlphaFoldDB" id="A0A856M8A1"/>
<name>A0A856M8A1_9CYAN</name>
<reference evidence="2 3" key="1">
    <citation type="submission" date="2018-06" db="EMBL/GenBank/DDBJ databases">
        <title>Comparative genomics of Brasilonema spp. strains.</title>
        <authorList>
            <person name="Alvarenga D.O."/>
            <person name="Fiore M.F."/>
            <person name="Varani A.M."/>
        </authorList>
    </citation>
    <scope>NUCLEOTIDE SEQUENCE [LARGE SCALE GENOMIC DNA]</scope>
    <source>
        <strain evidence="2 3">CENA114</strain>
    </source>
</reference>
<dbReference type="KEGG" id="bsen:DP114_03010"/>
<gene>
    <name evidence="2" type="ORF">DP114_03010</name>
</gene>
<sequence length="75" mass="8341">MPRLVGRRSNASLYVLSVFIVAIAIVGVLQYSGVINIQNLVEQTKVRFHKSSLPNTFGIANLHDKQISAKRFEDA</sequence>
<evidence type="ECO:0000313" key="3">
    <source>
        <dbReference type="Proteomes" id="UP000503129"/>
    </source>
</evidence>
<keyword evidence="1" id="KW-0472">Membrane</keyword>
<keyword evidence="3" id="KW-1185">Reference proteome</keyword>
<dbReference type="Proteomes" id="UP000503129">
    <property type="component" value="Chromosome"/>
</dbReference>
<proteinExistence type="predicted"/>